<evidence type="ECO:0000259" key="4">
    <source>
        <dbReference type="Pfam" id="PF25023"/>
    </source>
</evidence>
<name>A0ABW8GE88_9GAMM</name>
<feature type="compositionally biased region" description="Basic and acidic residues" evidence="2">
    <location>
        <begin position="553"/>
        <end position="568"/>
    </location>
</feature>
<dbReference type="InterPro" id="IPR056823">
    <property type="entry name" value="TEN-like_YD-shell"/>
</dbReference>
<dbReference type="NCBIfam" id="TIGR01643">
    <property type="entry name" value="YD_repeat_2x"/>
    <property type="match status" value="7"/>
</dbReference>
<dbReference type="InterPro" id="IPR049802">
    <property type="entry name" value="RhsC-like_FIX"/>
</dbReference>
<dbReference type="Pfam" id="PF25023">
    <property type="entry name" value="TEN_YD-shell"/>
    <property type="match status" value="1"/>
</dbReference>
<dbReference type="PANTHER" id="PTHR32305:SF15">
    <property type="entry name" value="PROTEIN RHSA-RELATED"/>
    <property type="match status" value="1"/>
</dbReference>
<dbReference type="RefSeq" id="WP_400397555.1">
    <property type="nucleotide sequence ID" value="NZ_JBIXLL010000011.1"/>
</dbReference>
<dbReference type="Pfam" id="PF05593">
    <property type="entry name" value="RHS_repeat"/>
    <property type="match status" value="4"/>
</dbReference>
<comment type="caution">
    <text evidence="5">The sequence shown here is derived from an EMBL/GenBank/DDBJ whole genome shotgun (WGS) entry which is preliminary data.</text>
</comment>
<feature type="compositionally biased region" description="Basic and acidic residues" evidence="2">
    <location>
        <begin position="409"/>
        <end position="426"/>
    </location>
</feature>
<feature type="compositionally biased region" description="Basic and acidic residues" evidence="2">
    <location>
        <begin position="516"/>
        <end position="536"/>
    </location>
</feature>
<dbReference type="InterPro" id="IPR006530">
    <property type="entry name" value="YD"/>
</dbReference>
<dbReference type="InterPro" id="IPR050708">
    <property type="entry name" value="T6SS_VgrG/RHS"/>
</dbReference>
<dbReference type="EMBL" id="JBIXLL010000011">
    <property type="protein sequence ID" value="MFJ5430952.1"/>
    <property type="molecule type" value="Genomic_DNA"/>
</dbReference>
<dbReference type="CDD" id="cd20746">
    <property type="entry name" value="FIX_Ntox15_NUC_DUF4112_RhsA-like"/>
    <property type="match status" value="1"/>
</dbReference>
<dbReference type="NCBIfam" id="TIGR03696">
    <property type="entry name" value="Rhs_assc_core"/>
    <property type="match status" value="1"/>
</dbReference>
<dbReference type="Pfam" id="PF20148">
    <property type="entry name" value="DUF6531"/>
    <property type="match status" value="1"/>
</dbReference>
<evidence type="ECO:0000256" key="1">
    <source>
        <dbReference type="ARBA" id="ARBA00022737"/>
    </source>
</evidence>
<keyword evidence="1" id="KW-0677">Repeat</keyword>
<evidence type="ECO:0000313" key="6">
    <source>
        <dbReference type="Proteomes" id="UP001617689"/>
    </source>
</evidence>
<feature type="domain" description="DUF6531" evidence="3">
    <location>
        <begin position="582"/>
        <end position="652"/>
    </location>
</feature>
<feature type="compositionally biased region" description="Polar residues" evidence="2">
    <location>
        <begin position="501"/>
        <end position="515"/>
    </location>
</feature>
<feature type="compositionally biased region" description="Low complexity" evidence="2">
    <location>
        <begin position="473"/>
        <end position="500"/>
    </location>
</feature>
<feature type="domain" description="Teneurin-like YD-shell" evidence="4">
    <location>
        <begin position="1324"/>
        <end position="1604"/>
    </location>
</feature>
<dbReference type="PANTHER" id="PTHR32305">
    <property type="match status" value="1"/>
</dbReference>
<dbReference type="InterPro" id="IPR045351">
    <property type="entry name" value="DUF6531"/>
</dbReference>
<evidence type="ECO:0000259" key="3">
    <source>
        <dbReference type="Pfam" id="PF20148"/>
    </source>
</evidence>
<gene>
    <name evidence="5" type="ORF">ACIPUP_17550</name>
</gene>
<organism evidence="5 6">
    <name type="scientific">Pectobacterium actinidiae</name>
    <dbReference type="NCBI Taxonomy" id="1507808"/>
    <lineage>
        <taxon>Bacteria</taxon>
        <taxon>Pseudomonadati</taxon>
        <taxon>Pseudomonadota</taxon>
        <taxon>Gammaproteobacteria</taxon>
        <taxon>Enterobacterales</taxon>
        <taxon>Pectobacteriaceae</taxon>
        <taxon>Pectobacterium</taxon>
    </lineage>
</organism>
<reference evidence="5 6" key="1">
    <citation type="submission" date="2024-10" db="EMBL/GenBank/DDBJ databases">
        <authorList>
            <person name="Lu C.-H."/>
        </authorList>
    </citation>
    <scope>NUCLEOTIDE SEQUENCE [LARGE SCALE GENOMIC DNA]</scope>
    <source>
        <strain evidence="5 6">22ZTDG03-2</strain>
    </source>
</reference>
<evidence type="ECO:0000256" key="2">
    <source>
        <dbReference type="SAM" id="MobiDB-lite"/>
    </source>
</evidence>
<dbReference type="Proteomes" id="UP001617689">
    <property type="component" value="Unassembled WGS sequence"/>
</dbReference>
<protein>
    <submittedName>
        <fullName evidence="5">RHS repeat-associated core domain-containing protein</fullName>
    </submittedName>
</protein>
<sequence length="1768" mass="196515">MSQDKSSALAASGNAAKRNFATDNKISGGCTTCGCEILVYYHYDSGDPIPNAPFQLTDSRDHKIEGKTDDNGMFFIHDMGCGTFELLVGEGSDTFDPQETVQNNPVFQSNPEYMALSGEYFSLFIILREKGFLEYNAVQNAVVSKLSFWESVPDEYKPALKRFQKLEMIIRRDNGPLKQEIRRIQHRLSAEVASKAASIDDAVLLFCEVILGCIPVVGQAMDVYFLGEWCWDSYKKPELMEDTMHRIDGVLCVIGFVPGAGDALKISGNAITKAMRKFKGNKTQDIQEATRTIRSLSNGDVVKWLTAIRGDIRKYAQDGKALLITMKQALNLLVTGASGGRSWIVTLMADTFQLLVNVLGLLIELFDSVVGLIEAEFAAFIPKIMTQIIASSLPKGSCDLSTMAMDVQKGESGDYRTDEEIDEHTKRASASDGSLGIMATVLAATMALGRGGGHNKGKLGVSETGIAGGKSNSTGSTHASQTSHTSSEQSHSTSSETPQSAKTQNEASSDKNPQQKPDEVKSKDKATPQDDKETIELPKGTQPITPGAAHPSKSGDDGAAQKKARDQNDGTEADSNNGEKKGDPVDMATGAVVEQRTDIQVSSPLPLSLQRYYRSTGKRHPGLLGTLWRTNWDISLTLNNGVATLTDGEFNQTFFALPDEGEISRSSSNPQWRLTRQQGQLVLQHVGGLRYRFEYALGLQLCLTSIDDAAGHRVTFEWVLGELRWVALADGRLIHVTSEHQRITTLTLCTPQRQPLKTLASYTYDERGHLLSVRADEGRNFDYLYSPEGWLLRWSDLGSTWVEHDYDKKGRAIRDRTSEGYWPGHFEYDDDALTSHYHSGFGGVFSYVRDARNNILLQRTPDGGETRYEWVDNQLVAETDPLGGRTVYQRNDWGQVTDVTLPDGATHHYAYDDNGQLLAYIDPLGSEWQYQRNAAGQVVEVNDPEGREWLYRYGETGQLSTVIGPDGVLQRYHYNRRGLLSSLERDNAPAVMFRYDDLDRLTERHIGHEAGVQVRRWEYDGVRESPSKVVYEDGSETRFGYDVEGNLTAVTDALGLRYQFRYGAFDNLLEATDPLGATVRYHYNAEAEFAGVTNSQGRDWTYGFDSSGRLSEERHYDGRMYRYQYDVADRLVQRSAPDGSALHYEHDAAGRITRITARKADGETDGITELAYDVAGRLTKAASPDAVVEYTYNRAGQVTSETVNGEAVQSGYDAGGQRAVVEGILAPLQLAWQSGRLSSLGIGSHQPLQFSHTAAGEEQRRTNGSGFSLRHEWSPTGLLQRQALEGADGRVNDVLERRYQYDVLDRLTGISDSHWGEQAFRLNGAGQVTAERRDEGRRRQARLFGYDSEQNLCEVSQIAPGLGETLKVQDAVVQASARYDAAGRVVERGHTQYRYDDCGRLAVKRETRPGFRPKETYFDWDVQDRLVRVSLPDGARWRYRYDAFGRRVSKVREGQVPSAQAVARVAYRWDGDQLIGQQQYYADGSAAREVQWVYEPGSFRPLAQVEAQGDSTQLHYIVTDLTGTARELCSEEGEIRWRGEQGLWGAHREERRPIPLRRYLGDAANEEVYCELRYQGQLYDAETGLYYNRHRYYDAESGQYLSPDPIGLGGGIRPQGYVHNPLEWVDPLGLTPKEGQNNIVYRALTEQDAARLARGESIQGKALDGNWSAAEHVANQPLSAASNAAGGPAKNSPWISTTKDLDIARSYDSGHGIIEIDLNKVSSPNVEVWKTAPRVNGTEGLPYHRSIWAQEVTVYKDIPNSAIKGVIK</sequence>
<feature type="region of interest" description="Disordered" evidence="2">
    <location>
        <begin position="451"/>
        <end position="585"/>
    </location>
</feature>
<feature type="region of interest" description="Disordered" evidence="2">
    <location>
        <begin position="409"/>
        <end position="430"/>
    </location>
</feature>
<dbReference type="Gene3D" id="2.180.10.10">
    <property type="entry name" value="RHS repeat-associated core"/>
    <property type="match status" value="1"/>
</dbReference>
<proteinExistence type="predicted"/>
<dbReference type="InterPro" id="IPR022385">
    <property type="entry name" value="Rhs_assc_core"/>
</dbReference>
<evidence type="ECO:0000313" key="5">
    <source>
        <dbReference type="EMBL" id="MFJ5430952.1"/>
    </source>
</evidence>
<dbReference type="InterPro" id="IPR031325">
    <property type="entry name" value="RHS_repeat"/>
</dbReference>
<accession>A0ABW8GE88</accession>
<keyword evidence="6" id="KW-1185">Reference proteome</keyword>